<feature type="compositionally biased region" description="Acidic residues" evidence="2">
    <location>
        <begin position="307"/>
        <end position="317"/>
    </location>
</feature>
<dbReference type="GO" id="GO:0005543">
    <property type="term" value="F:phospholipid binding"/>
    <property type="evidence" value="ECO:0007669"/>
    <property type="project" value="InterPro"/>
</dbReference>
<feature type="compositionally biased region" description="Basic and acidic residues" evidence="2">
    <location>
        <begin position="326"/>
        <end position="342"/>
    </location>
</feature>
<accession>A0A8H7BKR2</accession>
<organism evidence="3 4">
    <name type="scientific">Apophysomyces ossiformis</name>
    <dbReference type="NCBI Taxonomy" id="679940"/>
    <lineage>
        <taxon>Eukaryota</taxon>
        <taxon>Fungi</taxon>
        <taxon>Fungi incertae sedis</taxon>
        <taxon>Mucoromycota</taxon>
        <taxon>Mucoromycotina</taxon>
        <taxon>Mucoromycetes</taxon>
        <taxon>Mucorales</taxon>
        <taxon>Mucorineae</taxon>
        <taxon>Mucoraceae</taxon>
        <taxon>Apophysomyces</taxon>
    </lineage>
</organism>
<feature type="region of interest" description="Disordered" evidence="2">
    <location>
        <begin position="285"/>
        <end position="349"/>
    </location>
</feature>
<dbReference type="PANTHER" id="PTHR38407:SF1">
    <property type="entry name" value="PROTEIN IVY1"/>
    <property type="match status" value="1"/>
</dbReference>
<dbReference type="InterPro" id="IPR037470">
    <property type="entry name" value="IVY1"/>
</dbReference>
<dbReference type="Proteomes" id="UP000605846">
    <property type="component" value="Unassembled WGS sequence"/>
</dbReference>
<keyword evidence="4" id="KW-1185">Reference proteome</keyword>
<protein>
    <submittedName>
        <fullName evidence="3">Uncharacterized protein</fullName>
    </submittedName>
</protein>
<gene>
    <name evidence="3" type="ORF">EC973_008660</name>
</gene>
<keyword evidence="1" id="KW-0175">Coiled coil</keyword>
<dbReference type="AlphaFoldDB" id="A0A8H7BKR2"/>
<dbReference type="OrthoDB" id="5594612at2759"/>
<dbReference type="GO" id="GO:0000329">
    <property type="term" value="C:fungal-type vacuole membrane"/>
    <property type="evidence" value="ECO:0007669"/>
    <property type="project" value="InterPro"/>
</dbReference>
<evidence type="ECO:0000313" key="4">
    <source>
        <dbReference type="Proteomes" id="UP000605846"/>
    </source>
</evidence>
<dbReference type="Gene3D" id="1.20.1270.60">
    <property type="entry name" value="Arfaptin homology (AH) domain/BAR domain"/>
    <property type="match status" value="1"/>
</dbReference>
<evidence type="ECO:0000313" key="3">
    <source>
        <dbReference type="EMBL" id="KAF7726529.1"/>
    </source>
</evidence>
<evidence type="ECO:0000256" key="1">
    <source>
        <dbReference type="SAM" id="Coils"/>
    </source>
</evidence>
<proteinExistence type="predicted"/>
<dbReference type="EMBL" id="JABAYA010000077">
    <property type="protein sequence ID" value="KAF7726529.1"/>
    <property type="molecule type" value="Genomic_DNA"/>
</dbReference>
<name>A0A8H7BKR2_9FUNG</name>
<evidence type="ECO:0000256" key="2">
    <source>
        <dbReference type="SAM" id="MobiDB-lite"/>
    </source>
</evidence>
<dbReference type="GO" id="GO:0042144">
    <property type="term" value="P:vacuole fusion, non-autophagic"/>
    <property type="evidence" value="ECO:0007669"/>
    <property type="project" value="InterPro"/>
</dbReference>
<comment type="caution">
    <text evidence="3">The sequence shown here is derived from an EMBL/GenBank/DDBJ whole genome shotgun (WGS) entry which is preliminary data.</text>
</comment>
<reference evidence="3" key="1">
    <citation type="submission" date="2020-01" db="EMBL/GenBank/DDBJ databases">
        <title>Genome Sequencing of Three Apophysomyces-Like Fungal Strains Confirms a Novel Fungal Genus in the Mucoromycota with divergent Burkholderia-like Endosymbiotic Bacteria.</title>
        <authorList>
            <person name="Stajich J.E."/>
            <person name="Macias A.M."/>
            <person name="Carter-House D."/>
            <person name="Lovett B."/>
            <person name="Kasson L.R."/>
            <person name="Berry K."/>
            <person name="Grigoriev I."/>
            <person name="Chang Y."/>
            <person name="Spatafora J."/>
            <person name="Kasson M.T."/>
        </authorList>
    </citation>
    <scope>NUCLEOTIDE SEQUENCE</scope>
    <source>
        <strain evidence="3">NRRL A-21654</strain>
    </source>
</reference>
<dbReference type="PANTHER" id="PTHR38407">
    <property type="entry name" value="PROTEIN IVY1"/>
    <property type="match status" value="1"/>
</dbReference>
<feature type="coiled-coil region" evidence="1">
    <location>
        <begin position="123"/>
        <end position="157"/>
    </location>
</feature>
<dbReference type="InterPro" id="IPR027267">
    <property type="entry name" value="AH/BAR_dom_sf"/>
</dbReference>
<sequence>MTFLSPRLLPTYPSLLPPNSFNHGDPTSLASGSLWGRRARSVISSTSYQYASTTEGSLDNTSIHSAPPLPDDTINLSKRDIAASLESYENLLSAAKVFREHMIQLAGAAAGFGYALEKVAHSKTASETDIRQFRQALQDLTRQVDEVDRIKSDYQQHVLDMERRQHHLVLGKVSAIVRAQVDIYERISNKGLADPVLEQMIAQNPDPFCAYSSLTDEQTGIFTVLPPVSLIDTQTPTTCIGQDFGDEDDLGYITAPMLAENFKEGLAVDMEKSLYNLPKLHQNIRAGNDKRTSESGNSLSKERTMTEDEEGSADEQWDQSSSDGQRSVKKETTVGTHMDHGRVSYVDSS</sequence>